<comment type="caution">
    <text evidence="2">The sequence shown here is derived from an EMBL/GenBank/DDBJ whole genome shotgun (WGS) entry which is preliminary data.</text>
</comment>
<dbReference type="RefSeq" id="WP_209362937.1">
    <property type="nucleotide sequence ID" value="NZ_JAGISH010000013.1"/>
</dbReference>
<evidence type="ECO:0000313" key="2">
    <source>
        <dbReference type="EMBL" id="MBP0484516.1"/>
    </source>
</evidence>
<dbReference type="AlphaFoldDB" id="A0A940MTE2"/>
<proteinExistence type="predicted"/>
<organism evidence="2 3">
    <name type="scientific">Sagittula salina</name>
    <dbReference type="NCBI Taxonomy" id="2820268"/>
    <lineage>
        <taxon>Bacteria</taxon>
        <taxon>Pseudomonadati</taxon>
        <taxon>Pseudomonadota</taxon>
        <taxon>Alphaproteobacteria</taxon>
        <taxon>Rhodobacterales</taxon>
        <taxon>Roseobacteraceae</taxon>
        <taxon>Sagittula</taxon>
    </lineage>
</organism>
<name>A0A940MTE2_9RHOB</name>
<sequence>MPKPRQPRKARIATLIARMPSVPAAVAALAAAAAVDGRFTSRGGPTALERFYRHMMEKGRAPQQATCEDFAAVTTSRTGLIVLMKALEAFDPDVPLAPARPLRQEWDRALNARYNAKTPKARVSLRVALEPADWPADWAMAEPLLDQRVRRNGRRYRPLSVKGRASIIQAVGLCAAARNWAAGQGVHLAEAFSPDLAEAFLRFLFRTDNGREPVSMRSAADYFQRVILFARRGGLFTAEAEAHFAEIHTALASEATDETPTKHAKIRRFLESHGLADLLHAANRCLDEAVDLPAHGAKAFRLRRKAVVFALLLNGVDRQGDLSTFRIGREIMRRPDGIWTVDFRQAKTGGKKALGPYWPITSRIIDAHVLAGRPDWQMGDRLQELDGLNLLGLEDGAFATYHPAALLQEEFGISGHLVRSLVTDLVRTHSPDAAWAAQALLGHKSRWMHQTYRTDFRDTAALEKYHATMAEIASGS</sequence>
<evidence type="ECO:0000313" key="3">
    <source>
        <dbReference type="Proteomes" id="UP000675940"/>
    </source>
</evidence>
<evidence type="ECO:0000256" key="1">
    <source>
        <dbReference type="SAM" id="SignalP"/>
    </source>
</evidence>
<keyword evidence="1" id="KW-0732">Signal</keyword>
<feature type="signal peptide" evidence="1">
    <location>
        <begin position="1"/>
        <end position="24"/>
    </location>
</feature>
<protein>
    <recommendedName>
        <fullName evidence="4">Tyr recombinase domain-containing protein</fullName>
    </recommendedName>
</protein>
<keyword evidence="3" id="KW-1185">Reference proteome</keyword>
<accession>A0A940MTE2</accession>
<feature type="chain" id="PRO_5037175202" description="Tyr recombinase domain-containing protein" evidence="1">
    <location>
        <begin position="25"/>
        <end position="476"/>
    </location>
</feature>
<reference evidence="2" key="1">
    <citation type="submission" date="2021-03" db="EMBL/GenBank/DDBJ databases">
        <title>Sagittula salina sp. nov. strain M10.9X isolated from the marine waste.</title>
        <authorList>
            <person name="Satari L."/>
            <person name="Molina-Menor E."/>
            <person name="Vidal-Verdu A."/>
            <person name="Pascual J."/>
            <person name="Pereto J."/>
            <person name="Porcar M."/>
        </authorList>
    </citation>
    <scope>NUCLEOTIDE SEQUENCE</scope>
    <source>
        <strain evidence="2">M10.9X</strain>
    </source>
</reference>
<evidence type="ECO:0008006" key="4">
    <source>
        <dbReference type="Google" id="ProtNLM"/>
    </source>
</evidence>
<dbReference type="EMBL" id="JAGISH010000013">
    <property type="protein sequence ID" value="MBP0484516.1"/>
    <property type="molecule type" value="Genomic_DNA"/>
</dbReference>
<dbReference type="Proteomes" id="UP000675940">
    <property type="component" value="Unassembled WGS sequence"/>
</dbReference>
<gene>
    <name evidence="2" type="ORF">J5474_18755</name>
</gene>